<comment type="subcellular location">
    <subcellularLocation>
        <location evidence="1">Cytoplasm</location>
        <location evidence="1">Nucleoid</location>
    </subcellularLocation>
</comment>
<dbReference type="InterPro" id="IPR001387">
    <property type="entry name" value="Cro/C1-type_HTH"/>
</dbReference>
<dbReference type="PROSITE" id="PS50943">
    <property type="entry name" value="HTH_CROC1"/>
    <property type="match status" value="1"/>
</dbReference>
<dbReference type="InterPro" id="IPR050336">
    <property type="entry name" value="Chromosome_partition/occlusion"/>
</dbReference>
<reference evidence="9" key="1">
    <citation type="journal article" date="2013" name="Extremophiles">
        <title>Proteinivorax tanatarense gen. nov., sp. nov., an anaerobic, haloalkaliphilic, proteolytic bacterium isolated from a decaying algal bloom, and proposal of Proteinivoraceae fam. nov.</title>
        <authorList>
            <person name="Kevbrin V."/>
            <person name="Boltyanskaya Y."/>
            <person name="Zhilina T."/>
            <person name="Kolganova T."/>
            <person name="Lavrentjeva E."/>
            <person name="Kuznetsov B."/>
        </authorList>
    </citation>
    <scope>NUCLEOTIDE SEQUENCE</scope>
    <source>
        <strain evidence="9">Z-910T</strain>
    </source>
</reference>
<dbReference type="PANTHER" id="PTHR33375:SF8">
    <property type="entry name" value="NUCLEOID OCCLUSION PROTEIN"/>
    <property type="match status" value="1"/>
</dbReference>
<dbReference type="SMART" id="SM00470">
    <property type="entry name" value="ParB"/>
    <property type="match status" value="1"/>
</dbReference>
<comment type="similarity">
    <text evidence="2">Belongs to the ParB family.</text>
</comment>
<evidence type="ECO:0000256" key="4">
    <source>
        <dbReference type="ARBA" id="ARBA00022618"/>
    </source>
</evidence>
<dbReference type="InterPro" id="IPR003115">
    <property type="entry name" value="ParB_N"/>
</dbReference>
<dbReference type="Pfam" id="PF17762">
    <property type="entry name" value="HTH_ParB"/>
    <property type="match status" value="1"/>
</dbReference>
<dbReference type="SUPFAM" id="SSF110849">
    <property type="entry name" value="ParB/Sulfiredoxin"/>
    <property type="match status" value="1"/>
</dbReference>
<keyword evidence="3" id="KW-0963">Cytoplasm</keyword>
<dbReference type="CDD" id="cd16393">
    <property type="entry name" value="SPO0J_N"/>
    <property type="match status" value="1"/>
</dbReference>
<dbReference type="InterPro" id="IPR023705">
    <property type="entry name" value="Nucleoid_occlusion_protein"/>
</dbReference>
<dbReference type="GO" id="GO:0045881">
    <property type="term" value="P:positive regulation of sporulation resulting in formation of a cellular spore"/>
    <property type="evidence" value="ECO:0007669"/>
    <property type="project" value="TreeGrafter"/>
</dbReference>
<proteinExistence type="inferred from homology"/>
<keyword evidence="5" id="KW-0238">DNA-binding</keyword>
<name>A0AAU7VLB6_9FIRM</name>
<evidence type="ECO:0000259" key="8">
    <source>
        <dbReference type="PROSITE" id="PS50943"/>
    </source>
</evidence>
<keyword evidence="6" id="KW-0717">Septation</keyword>
<accession>A0AAU7VLB6</accession>
<keyword evidence="4" id="KW-0132">Cell division</keyword>
<dbReference type="RefSeq" id="WP_350343670.1">
    <property type="nucleotide sequence ID" value="NZ_CP158367.1"/>
</dbReference>
<dbReference type="GO" id="GO:0000917">
    <property type="term" value="P:division septum assembly"/>
    <property type="evidence" value="ECO:0007669"/>
    <property type="project" value="UniProtKB-KW"/>
</dbReference>
<gene>
    <name evidence="9" type="primary">noc</name>
    <name evidence="9" type="ORF">PRVXT_002986</name>
</gene>
<evidence type="ECO:0000256" key="7">
    <source>
        <dbReference type="ARBA" id="ARBA00023306"/>
    </source>
</evidence>
<evidence type="ECO:0000256" key="3">
    <source>
        <dbReference type="ARBA" id="ARBA00022490"/>
    </source>
</evidence>
<dbReference type="EMBL" id="CP158367">
    <property type="protein sequence ID" value="XBX74921.1"/>
    <property type="molecule type" value="Genomic_DNA"/>
</dbReference>
<dbReference type="GO" id="GO:0005694">
    <property type="term" value="C:chromosome"/>
    <property type="evidence" value="ECO:0007669"/>
    <property type="project" value="TreeGrafter"/>
</dbReference>
<dbReference type="GO" id="GO:0009295">
    <property type="term" value="C:nucleoid"/>
    <property type="evidence" value="ECO:0007669"/>
    <property type="project" value="UniProtKB-SubCell"/>
</dbReference>
<dbReference type="GO" id="GO:0003677">
    <property type="term" value="F:DNA binding"/>
    <property type="evidence" value="ECO:0007669"/>
    <property type="project" value="UniProtKB-KW"/>
</dbReference>
<dbReference type="Gene3D" id="3.90.1530.30">
    <property type="match status" value="1"/>
</dbReference>
<dbReference type="Pfam" id="PF02195">
    <property type="entry name" value="ParB_N"/>
    <property type="match status" value="1"/>
</dbReference>
<feature type="domain" description="HTH cro/C1-type" evidence="8">
    <location>
        <begin position="124"/>
        <end position="151"/>
    </location>
</feature>
<dbReference type="PANTHER" id="PTHR33375">
    <property type="entry name" value="CHROMOSOME-PARTITIONING PROTEIN PARB-RELATED"/>
    <property type="match status" value="1"/>
</dbReference>
<dbReference type="FunFam" id="1.10.10.2830:FF:000001">
    <property type="entry name" value="Chromosome partitioning protein ParB"/>
    <property type="match status" value="1"/>
</dbReference>
<protein>
    <submittedName>
        <fullName evidence="9">Nucleoid occlusion protein</fullName>
    </submittedName>
</protein>
<dbReference type="NCBIfam" id="TIGR00180">
    <property type="entry name" value="parB_part"/>
    <property type="match status" value="1"/>
</dbReference>
<dbReference type="InterPro" id="IPR004437">
    <property type="entry name" value="ParB/RepB/Spo0J"/>
</dbReference>
<evidence type="ECO:0000256" key="6">
    <source>
        <dbReference type="ARBA" id="ARBA00023210"/>
    </source>
</evidence>
<evidence type="ECO:0000256" key="5">
    <source>
        <dbReference type="ARBA" id="ARBA00023125"/>
    </source>
</evidence>
<keyword evidence="7" id="KW-0131">Cell cycle</keyword>
<organism evidence="9">
    <name type="scientific">Proteinivorax tanatarense</name>
    <dbReference type="NCBI Taxonomy" id="1260629"/>
    <lineage>
        <taxon>Bacteria</taxon>
        <taxon>Bacillati</taxon>
        <taxon>Bacillota</taxon>
        <taxon>Clostridia</taxon>
        <taxon>Eubacteriales</taxon>
        <taxon>Proteinivoracaceae</taxon>
        <taxon>Proteinivorax</taxon>
    </lineage>
</organism>
<dbReference type="InterPro" id="IPR036086">
    <property type="entry name" value="ParB/Sulfiredoxin_sf"/>
</dbReference>
<dbReference type="InterPro" id="IPR041468">
    <property type="entry name" value="HTH_ParB/Spo0J"/>
</dbReference>
<dbReference type="SUPFAM" id="SSF109709">
    <property type="entry name" value="KorB DNA-binding domain-like"/>
    <property type="match status" value="1"/>
</dbReference>
<dbReference type="FunFam" id="3.90.1530.30:FF:000001">
    <property type="entry name" value="Chromosome partitioning protein ParB"/>
    <property type="match status" value="1"/>
</dbReference>
<reference evidence="9" key="2">
    <citation type="submission" date="2024-06" db="EMBL/GenBank/DDBJ databases">
        <authorList>
            <person name="Petrova K.O."/>
            <person name="Toshchakov S.V."/>
            <person name="Boltjanskaja Y.V."/>
            <person name="Kevbrin V."/>
        </authorList>
    </citation>
    <scope>NUCLEOTIDE SEQUENCE</scope>
    <source>
        <strain evidence="9">Z-910T</strain>
    </source>
</reference>
<dbReference type="Gene3D" id="1.10.10.2830">
    <property type="match status" value="1"/>
</dbReference>
<dbReference type="NCBIfam" id="TIGR04285">
    <property type="entry name" value="nucleoid_noc"/>
    <property type="match status" value="1"/>
</dbReference>
<dbReference type="AlphaFoldDB" id="A0AAU7VLB6"/>
<evidence type="ECO:0000313" key="9">
    <source>
        <dbReference type="EMBL" id="XBX74921.1"/>
    </source>
</evidence>
<evidence type="ECO:0000256" key="1">
    <source>
        <dbReference type="ARBA" id="ARBA00004453"/>
    </source>
</evidence>
<dbReference type="GO" id="GO:0007059">
    <property type="term" value="P:chromosome segregation"/>
    <property type="evidence" value="ECO:0007669"/>
    <property type="project" value="TreeGrafter"/>
</dbReference>
<evidence type="ECO:0000256" key="2">
    <source>
        <dbReference type="ARBA" id="ARBA00006295"/>
    </source>
</evidence>
<sequence>MKEQLSKILGQSSSDEDKIHNIDMSEISTNPFQPRKDFDDEKIDELAQSIRTYGLIQPIILRKSGEKYEIIAGERRFRACTLLGKDKIKAIIKEDVKESAMAAIALIENIQRENLNFLEEAEGLHRLLNEFKLTQEVLAQRLGKSQSTIANKLRLLKLDKEVKEKLKSSQLTERHARALLKIPHENQAEIVDRVIDEGMTVRQTEELITLLTSTEKEEKEDNNKNKQRKMVFKDFRIFLNTIKQAVDTIKGSGIEAKMDEKDLGDCIEVKIRLPKNK</sequence>